<reference evidence="1" key="1">
    <citation type="journal article" date="2014" name="Int. J. Syst. Evol. Microbiol.">
        <title>Complete genome sequence of Corynebacterium casei LMG S-19264T (=DSM 44701T), isolated from a smear-ripened cheese.</title>
        <authorList>
            <consortium name="US DOE Joint Genome Institute (JGI-PGF)"/>
            <person name="Walter F."/>
            <person name="Albersmeier A."/>
            <person name="Kalinowski J."/>
            <person name="Ruckert C."/>
        </authorList>
    </citation>
    <scope>NUCLEOTIDE SEQUENCE</scope>
    <source>
        <strain evidence="1">CGMCC 1.15322</strain>
    </source>
</reference>
<accession>A0A916SMA5</accession>
<comment type="caution">
    <text evidence="1">The sequence shown here is derived from an EMBL/GenBank/DDBJ whole genome shotgun (WGS) entry which is preliminary data.</text>
</comment>
<sequence>MADNLSLEDLNVLRESGASAGIQGLIHHAETLPLYERYRYSDLGDVVLSERLLRSQSASDAADIAQLENALVWMVAERYAYDPTLAQDIVGRGVNA</sequence>
<dbReference type="Proteomes" id="UP000620596">
    <property type="component" value="Unassembled WGS sequence"/>
</dbReference>
<dbReference type="EMBL" id="BMIG01000012">
    <property type="protein sequence ID" value="GGB07084.1"/>
    <property type="molecule type" value="Genomic_DNA"/>
</dbReference>
<reference evidence="1" key="2">
    <citation type="submission" date="2020-09" db="EMBL/GenBank/DDBJ databases">
        <authorList>
            <person name="Sun Q."/>
            <person name="Zhou Y."/>
        </authorList>
    </citation>
    <scope>NUCLEOTIDE SEQUENCE</scope>
    <source>
        <strain evidence="1">CGMCC 1.15322</strain>
    </source>
</reference>
<evidence type="ECO:0000313" key="1">
    <source>
        <dbReference type="EMBL" id="GGB07084.1"/>
    </source>
</evidence>
<dbReference type="AlphaFoldDB" id="A0A916SMA5"/>
<keyword evidence="2" id="KW-1185">Reference proteome</keyword>
<evidence type="ECO:0000313" key="2">
    <source>
        <dbReference type="Proteomes" id="UP000620596"/>
    </source>
</evidence>
<organism evidence="1 2">
    <name type="scientific">Polaromonas eurypsychrophila</name>
    <dbReference type="NCBI Taxonomy" id="1614635"/>
    <lineage>
        <taxon>Bacteria</taxon>
        <taxon>Pseudomonadati</taxon>
        <taxon>Pseudomonadota</taxon>
        <taxon>Betaproteobacteria</taxon>
        <taxon>Burkholderiales</taxon>
        <taxon>Comamonadaceae</taxon>
        <taxon>Polaromonas</taxon>
    </lineage>
</organism>
<protein>
    <submittedName>
        <fullName evidence="1">Uncharacterized protein</fullName>
    </submittedName>
</protein>
<name>A0A916SMA5_9BURK</name>
<proteinExistence type="predicted"/>
<gene>
    <name evidence="1" type="ORF">GCM10011496_29970</name>
</gene>